<accession>A0ABV0T0P6</accession>
<proteinExistence type="predicted"/>
<feature type="non-terminal residue" evidence="2">
    <location>
        <position position="1"/>
    </location>
</feature>
<organism evidence="2 3">
    <name type="scientific">Ilyodon furcidens</name>
    <name type="common">goldbreast splitfin</name>
    <dbReference type="NCBI Taxonomy" id="33524"/>
    <lineage>
        <taxon>Eukaryota</taxon>
        <taxon>Metazoa</taxon>
        <taxon>Chordata</taxon>
        <taxon>Craniata</taxon>
        <taxon>Vertebrata</taxon>
        <taxon>Euteleostomi</taxon>
        <taxon>Actinopterygii</taxon>
        <taxon>Neopterygii</taxon>
        <taxon>Teleostei</taxon>
        <taxon>Neoteleostei</taxon>
        <taxon>Acanthomorphata</taxon>
        <taxon>Ovalentaria</taxon>
        <taxon>Atherinomorphae</taxon>
        <taxon>Cyprinodontiformes</taxon>
        <taxon>Goodeidae</taxon>
        <taxon>Ilyodon</taxon>
    </lineage>
</organism>
<evidence type="ECO:0000313" key="2">
    <source>
        <dbReference type="EMBL" id="MEQ2226434.1"/>
    </source>
</evidence>
<gene>
    <name evidence="2" type="ORF">ILYODFUR_027411</name>
</gene>
<dbReference type="EMBL" id="JAHRIQ010015190">
    <property type="protein sequence ID" value="MEQ2226434.1"/>
    <property type="molecule type" value="Genomic_DNA"/>
</dbReference>
<comment type="caution">
    <text evidence="2">The sequence shown here is derived from an EMBL/GenBank/DDBJ whole genome shotgun (WGS) entry which is preliminary data.</text>
</comment>
<keyword evidence="3" id="KW-1185">Reference proteome</keyword>
<feature type="region of interest" description="Disordered" evidence="1">
    <location>
        <begin position="80"/>
        <end position="110"/>
    </location>
</feature>
<reference evidence="2 3" key="1">
    <citation type="submission" date="2021-06" db="EMBL/GenBank/DDBJ databases">
        <authorList>
            <person name="Palmer J.M."/>
        </authorList>
    </citation>
    <scope>NUCLEOTIDE SEQUENCE [LARGE SCALE GENOMIC DNA]</scope>
    <source>
        <strain evidence="3">if_2019</strain>
        <tissue evidence="2">Muscle</tissue>
    </source>
</reference>
<dbReference type="Proteomes" id="UP001482620">
    <property type="component" value="Unassembled WGS sequence"/>
</dbReference>
<feature type="region of interest" description="Disordered" evidence="1">
    <location>
        <begin position="1"/>
        <end position="20"/>
    </location>
</feature>
<evidence type="ECO:0000256" key="1">
    <source>
        <dbReference type="SAM" id="MobiDB-lite"/>
    </source>
</evidence>
<protein>
    <submittedName>
        <fullName evidence="2">Uncharacterized protein</fullName>
    </submittedName>
</protein>
<sequence>RPRLGNHPQTYETRNGWKQESKEQVYRRALQVNNSDIVQVILSMENLVKSFCSMPRRRTPEIGEDWGGWCLSPVVIGQFPSPSQRNTETHRTNNHAPTTHAHTNTHLTVI</sequence>
<evidence type="ECO:0000313" key="3">
    <source>
        <dbReference type="Proteomes" id="UP001482620"/>
    </source>
</evidence>
<name>A0ABV0T0P6_9TELE</name>
<feature type="compositionally biased region" description="Low complexity" evidence="1">
    <location>
        <begin position="94"/>
        <end position="110"/>
    </location>
</feature>